<dbReference type="InterPro" id="IPR024169">
    <property type="entry name" value="SP_NH2Trfase/AEP_transaminase"/>
</dbReference>
<evidence type="ECO:0000256" key="1">
    <source>
        <dbReference type="ARBA" id="ARBA00001933"/>
    </source>
</evidence>
<dbReference type="GO" id="GO:0019265">
    <property type="term" value="P:glycine biosynthetic process, by transamination of glyoxylate"/>
    <property type="evidence" value="ECO:0007669"/>
    <property type="project" value="TreeGrafter"/>
</dbReference>
<proteinExistence type="inferred from homology"/>
<keyword evidence="4" id="KW-0808">Transferase</keyword>
<accession>A0A6J6IEW1</accession>
<feature type="domain" description="Aminotransferase class V" evidence="6">
    <location>
        <begin position="28"/>
        <end position="278"/>
    </location>
</feature>
<dbReference type="PANTHER" id="PTHR21152">
    <property type="entry name" value="AMINOTRANSFERASE CLASS V"/>
    <property type="match status" value="1"/>
</dbReference>
<evidence type="ECO:0000313" key="7">
    <source>
        <dbReference type="EMBL" id="CAB4622574.1"/>
    </source>
</evidence>
<sequence>MHQLDFTLSAGPVMATPRTLAAMGEPIVYHYDPEFLERFRRVEKKAAQVFQTKNDVFLMQGEAILALESVARSMVTEGMHVLNLAQGVFGKGMGYWLTEFGATLHEIEVPYNEAVSPESVALYLKGHPEVEMISMVHSETPSGTITNCKEIGKIARKHGALTLVDAVSSIGGLEFKTDAWNMDVVVTGAQKCLGGPAGIGMVAVSDRAWSHILANPRAPRDSYLSIIDWKTKWRDEGRFPFTPSVSDIYGVESVLDQVLEEGLEKSIRRHARSAEVTRVGAVAMGLKLWPASIDISANCLTTIALPDSVNDVEMRTHIRTRYGVMLSSGQGAGNLLRIAHMGPSASGMYPIVGLAAVGRGLIDKGIRGIDLGAGIDAAMAELARNGGTS</sequence>
<dbReference type="AlphaFoldDB" id="A0A6J6IEW1"/>
<reference evidence="7" key="1">
    <citation type="submission" date="2020-05" db="EMBL/GenBank/DDBJ databases">
        <authorList>
            <person name="Chiriac C."/>
            <person name="Salcher M."/>
            <person name="Ghai R."/>
            <person name="Kavagutti S V."/>
        </authorList>
    </citation>
    <scope>NUCLEOTIDE SEQUENCE</scope>
</reference>
<comment type="similarity">
    <text evidence="2">Belongs to the class-V pyridoxal-phosphate-dependent aminotransferase family.</text>
</comment>
<dbReference type="InterPro" id="IPR015422">
    <property type="entry name" value="PyrdxlP-dep_Trfase_small"/>
</dbReference>
<dbReference type="EMBL" id="CAEZVJ010000010">
    <property type="protein sequence ID" value="CAB4622574.1"/>
    <property type="molecule type" value="Genomic_DNA"/>
</dbReference>
<dbReference type="InterPro" id="IPR015424">
    <property type="entry name" value="PyrdxlP-dep_Trfase"/>
</dbReference>
<dbReference type="Pfam" id="PF00266">
    <property type="entry name" value="Aminotran_5"/>
    <property type="match status" value="1"/>
</dbReference>
<evidence type="ECO:0000256" key="3">
    <source>
        <dbReference type="ARBA" id="ARBA00022576"/>
    </source>
</evidence>
<dbReference type="Gene3D" id="3.40.640.10">
    <property type="entry name" value="Type I PLP-dependent aspartate aminotransferase-like (Major domain)"/>
    <property type="match status" value="1"/>
</dbReference>
<organism evidence="7">
    <name type="scientific">freshwater metagenome</name>
    <dbReference type="NCBI Taxonomy" id="449393"/>
    <lineage>
        <taxon>unclassified sequences</taxon>
        <taxon>metagenomes</taxon>
        <taxon>ecological metagenomes</taxon>
    </lineage>
</organism>
<dbReference type="PIRSF" id="PIRSF000524">
    <property type="entry name" value="SPT"/>
    <property type="match status" value="1"/>
</dbReference>
<protein>
    <submittedName>
        <fullName evidence="7">Unannotated protein</fullName>
    </submittedName>
</protein>
<evidence type="ECO:0000259" key="6">
    <source>
        <dbReference type="Pfam" id="PF00266"/>
    </source>
</evidence>
<name>A0A6J6IEW1_9ZZZZ</name>
<evidence type="ECO:0000256" key="5">
    <source>
        <dbReference type="ARBA" id="ARBA00022898"/>
    </source>
</evidence>
<dbReference type="PANTHER" id="PTHR21152:SF24">
    <property type="entry name" value="ALANINE--GLYOXYLATE AMINOTRANSFERASE 1"/>
    <property type="match status" value="1"/>
</dbReference>
<dbReference type="InterPro" id="IPR015421">
    <property type="entry name" value="PyrdxlP-dep_Trfase_major"/>
</dbReference>
<evidence type="ECO:0000256" key="4">
    <source>
        <dbReference type="ARBA" id="ARBA00022679"/>
    </source>
</evidence>
<dbReference type="SUPFAM" id="SSF53383">
    <property type="entry name" value="PLP-dependent transferases"/>
    <property type="match status" value="1"/>
</dbReference>
<comment type="cofactor">
    <cofactor evidence="1">
        <name>pyridoxal 5'-phosphate</name>
        <dbReference type="ChEBI" id="CHEBI:597326"/>
    </cofactor>
</comment>
<dbReference type="GO" id="GO:0004760">
    <property type="term" value="F:L-serine-pyruvate transaminase activity"/>
    <property type="evidence" value="ECO:0007669"/>
    <property type="project" value="TreeGrafter"/>
</dbReference>
<keyword evidence="5" id="KW-0663">Pyridoxal phosphate</keyword>
<dbReference type="Gene3D" id="3.90.1150.10">
    <property type="entry name" value="Aspartate Aminotransferase, domain 1"/>
    <property type="match status" value="1"/>
</dbReference>
<dbReference type="InterPro" id="IPR000192">
    <property type="entry name" value="Aminotrans_V_dom"/>
</dbReference>
<dbReference type="GO" id="GO:0008453">
    <property type="term" value="F:alanine-glyoxylate transaminase activity"/>
    <property type="evidence" value="ECO:0007669"/>
    <property type="project" value="TreeGrafter"/>
</dbReference>
<evidence type="ECO:0000256" key="2">
    <source>
        <dbReference type="ARBA" id="ARBA00009236"/>
    </source>
</evidence>
<keyword evidence="3" id="KW-0032">Aminotransferase</keyword>
<gene>
    <name evidence="7" type="ORF">UFOPK1961_00175</name>
</gene>
<dbReference type="GO" id="GO:0005777">
    <property type="term" value="C:peroxisome"/>
    <property type="evidence" value="ECO:0007669"/>
    <property type="project" value="TreeGrafter"/>
</dbReference>